<dbReference type="Proteomes" id="UP000016761">
    <property type="component" value="Unassembled WGS sequence"/>
</dbReference>
<dbReference type="EMBL" id="AUSW01000033">
    <property type="protein sequence ID" value="ERL55192.1"/>
    <property type="molecule type" value="Genomic_DNA"/>
</dbReference>
<evidence type="ECO:0000313" key="3">
    <source>
        <dbReference type="Proteomes" id="UP000016761"/>
    </source>
</evidence>
<proteinExistence type="predicted"/>
<feature type="domain" description="Bacteriophage Mx8 p63 C-terminal" evidence="1">
    <location>
        <begin position="1"/>
        <end position="41"/>
    </location>
</feature>
<keyword evidence="3" id="KW-1185">Reference proteome</keyword>
<protein>
    <recommendedName>
        <fullName evidence="1">Bacteriophage Mx8 p63 C-terminal domain-containing protein</fullName>
    </recommendedName>
</protein>
<organism evidence="2 3">
    <name type="scientific">Psychrobacter aquaticus CMS 56</name>
    <dbReference type="NCBI Taxonomy" id="1354303"/>
    <lineage>
        <taxon>Bacteria</taxon>
        <taxon>Pseudomonadati</taxon>
        <taxon>Pseudomonadota</taxon>
        <taxon>Gammaproteobacteria</taxon>
        <taxon>Moraxellales</taxon>
        <taxon>Moraxellaceae</taxon>
        <taxon>Psychrobacter</taxon>
    </lineage>
</organism>
<accession>U4T2I1</accession>
<evidence type="ECO:0000313" key="2">
    <source>
        <dbReference type="EMBL" id="ERL55192.1"/>
    </source>
</evidence>
<sequence>MVYKKLAPEILPELKKQANKTGKKSARLHQTLTSDVGHLKLREHLASIVTLMKVSEDKDSFFEKVNLNHPDFNENYHIDFDE</sequence>
<evidence type="ECO:0000259" key="1">
    <source>
        <dbReference type="Pfam" id="PF10546"/>
    </source>
</evidence>
<dbReference type="STRING" id="1354303.M917_1925"/>
<dbReference type="AlphaFoldDB" id="U4T2I1"/>
<reference evidence="2 3" key="1">
    <citation type="journal article" date="2013" name="Genome Announc.">
        <title>Draft Genome Sequence of Psychrobacter aquaticus Strain CMS 56T, Isolated from a Cyanobacterial Mat Sample Collected from Water Bodies in the McMurdo Dry Valley Region of Antarctica.</title>
        <authorList>
            <person name="Reddy G.S."/>
            <person name="Ara S."/>
            <person name="Singh A."/>
            <person name="Kumar Pinnaka A."/>
            <person name="Shivaji S."/>
        </authorList>
    </citation>
    <scope>NUCLEOTIDE SEQUENCE [LARGE SCALE GENOMIC DNA]</scope>
    <source>
        <strain evidence="2 3">CMS 56</strain>
    </source>
</reference>
<dbReference type="RefSeq" id="WP_021814550.1">
    <property type="nucleotide sequence ID" value="NZ_AUSW01000033.1"/>
</dbReference>
<dbReference type="InterPro" id="IPR018874">
    <property type="entry name" value="Phage_Mx8_p63_C"/>
</dbReference>
<name>U4T2I1_9GAMM</name>
<dbReference type="PATRIC" id="fig|1354303.4.peg.1890"/>
<gene>
    <name evidence="2" type="ORF">M917_1925</name>
</gene>
<dbReference type="Pfam" id="PF10546">
    <property type="entry name" value="P63C"/>
    <property type="match status" value="1"/>
</dbReference>
<comment type="caution">
    <text evidence="2">The sequence shown here is derived from an EMBL/GenBank/DDBJ whole genome shotgun (WGS) entry which is preliminary data.</text>
</comment>